<comment type="caution">
    <text evidence="2">The sequence shown here is derived from an EMBL/GenBank/DDBJ whole genome shotgun (WGS) entry which is preliminary data.</text>
</comment>
<evidence type="ECO:0000313" key="2">
    <source>
        <dbReference type="EMBL" id="MBM7570551.1"/>
    </source>
</evidence>
<keyword evidence="1" id="KW-0472">Membrane</keyword>
<organism evidence="2 3">
    <name type="scientific">Aquibacillus albus</name>
    <dbReference type="NCBI Taxonomy" id="1168171"/>
    <lineage>
        <taxon>Bacteria</taxon>
        <taxon>Bacillati</taxon>
        <taxon>Bacillota</taxon>
        <taxon>Bacilli</taxon>
        <taxon>Bacillales</taxon>
        <taxon>Bacillaceae</taxon>
        <taxon>Aquibacillus</taxon>
    </lineage>
</organism>
<feature type="transmembrane region" description="Helical" evidence="1">
    <location>
        <begin position="7"/>
        <end position="33"/>
    </location>
</feature>
<dbReference type="EMBL" id="JAFBDR010000004">
    <property type="protein sequence ID" value="MBM7570551.1"/>
    <property type="molecule type" value="Genomic_DNA"/>
</dbReference>
<proteinExistence type="predicted"/>
<gene>
    <name evidence="2" type="ORF">JOC48_001029</name>
</gene>
<dbReference type="RefSeq" id="WP_204497979.1">
    <property type="nucleotide sequence ID" value="NZ_JAFBDR010000004.1"/>
</dbReference>
<evidence type="ECO:0000256" key="1">
    <source>
        <dbReference type="SAM" id="Phobius"/>
    </source>
</evidence>
<keyword evidence="3" id="KW-1185">Reference proteome</keyword>
<name>A0ABS2MXE4_9BACI</name>
<dbReference type="Proteomes" id="UP001296943">
    <property type="component" value="Unassembled WGS sequence"/>
</dbReference>
<feature type="transmembrane region" description="Helical" evidence="1">
    <location>
        <begin position="53"/>
        <end position="84"/>
    </location>
</feature>
<evidence type="ECO:0000313" key="3">
    <source>
        <dbReference type="Proteomes" id="UP001296943"/>
    </source>
</evidence>
<keyword evidence="1" id="KW-1133">Transmembrane helix</keyword>
<keyword evidence="1" id="KW-0812">Transmembrane</keyword>
<sequence length="101" mass="11300">MKTFLLILLAIVAGIIILANLGPMIILLVSLLVSYYAIKKFILANTAMEKVLWGFAILLGIAISLSNVPALIGVASFVVLYYAYKKWKSEKDQKYLEEIYE</sequence>
<accession>A0ABS2MXE4</accession>
<protein>
    <submittedName>
        <fullName evidence="2">Lia operon protein LiaI</fullName>
    </submittedName>
</protein>
<reference evidence="2 3" key="1">
    <citation type="submission" date="2021-01" db="EMBL/GenBank/DDBJ databases">
        <title>Genomic Encyclopedia of Type Strains, Phase IV (KMG-IV): sequencing the most valuable type-strain genomes for metagenomic binning, comparative biology and taxonomic classification.</title>
        <authorList>
            <person name="Goeker M."/>
        </authorList>
    </citation>
    <scope>NUCLEOTIDE SEQUENCE [LARGE SCALE GENOMIC DNA]</scope>
    <source>
        <strain evidence="2 3">DSM 23711</strain>
    </source>
</reference>